<dbReference type="Proteomes" id="UP000673691">
    <property type="component" value="Unassembled WGS sequence"/>
</dbReference>
<proteinExistence type="predicted"/>
<gene>
    <name evidence="2" type="ORF">BJ554DRAFT_1221</name>
</gene>
<feature type="compositionally biased region" description="Basic and acidic residues" evidence="1">
    <location>
        <begin position="17"/>
        <end position="35"/>
    </location>
</feature>
<name>A0A8H7ZSG7_9FUNG</name>
<accession>A0A8H7ZSG7</accession>
<dbReference type="AlphaFoldDB" id="A0A8H7ZSG7"/>
<keyword evidence="3" id="KW-1185">Reference proteome</keyword>
<feature type="region of interest" description="Disordered" evidence="1">
    <location>
        <begin position="1"/>
        <end position="55"/>
    </location>
</feature>
<evidence type="ECO:0000256" key="1">
    <source>
        <dbReference type="SAM" id="MobiDB-lite"/>
    </source>
</evidence>
<dbReference type="EMBL" id="JAEFCI010008334">
    <property type="protein sequence ID" value="KAG5458532.1"/>
    <property type="molecule type" value="Genomic_DNA"/>
</dbReference>
<evidence type="ECO:0000313" key="2">
    <source>
        <dbReference type="EMBL" id="KAG5458532.1"/>
    </source>
</evidence>
<evidence type="ECO:0000313" key="3">
    <source>
        <dbReference type="Proteomes" id="UP000673691"/>
    </source>
</evidence>
<reference evidence="2 3" key="1">
    <citation type="journal article" name="Sci. Rep.">
        <title>Genome-scale phylogenetic analyses confirm Olpidium as the closest living zoosporic fungus to the non-flagellated, terrestrial fungi.</title>
        <authorList>
            <person name="Chang Y."/>
            <person name="Rochon D."/>
            <person name="Sekimoto S."/>
            <person name="Wang Y."/>
            <person name="Chovatia M."/>
            <person name="Sandor L."/>
            <person name="Salamov A."/>
            <person name="Grigoriev I.V."/>
            <person name="Stajich J.E."/>
            <person name="Spatafora J.W."/>
        </authorList>
    </citation>
    <scope>NUCLEOTIDE SEQUENCE [LARGE SCALE GENOMIC DNA]</scope>
    <source>
        <strain evidence="2">S191</strain>
    </source>
</reference>
<comment type="caution">
    <text evidence="2">The sequence shown here is derived from an EMBL/GenBank/DDBJ whole genome shotgun (WGS) entry which is preliminary data.</text>
</comment>
<sequence>MRSPVLHSPQQLPSAGDEPHALVDDLHRVDPRQPAEMRQQLQLQPPPPLPDGKYYEPAVDNPAVYGRHTDAHYGAPQWQCADRQLAQGLGYPLGWEGNWQQYIGAPNMFQYQQQQQALLQQQAAMLQQQQQAIRYESAFTLAANFFFFLRGWGAPAFPGAGRGPGPLTETFVGRKTCSPGSGRVWAFEVGFVLVRPHLAPLPARGAAAVGGRAGHPGIDRGVPADREGVERTASSVRIREVPDRGRSDRAGLGAGRSEGEREAQGGALERGVEVDKTARQSGPRARQKPGGLSGSEIFPGELLRQRSAGAAGRLRQGLRLVRPGVEAEPRPLDVPNGGLLRNGRRDEAGPRAGGAVLSKVRGARGHRGDVQARDGLFFFF</sequence>
<organism evidence="2 3">
    <name type="scientific">Olpidium bornovanus</name>
    <dbReference type="NCBI Taxonomy" id="278681"/>
    <lineage>
        <taxon>Eukaryota</taxon>
        <taxon>Fungi</taxon>
        <taxon>Fungi incertae sedis</taxon>
        <taxon>Olpidiomycota</taxon>
        <taxon>Olpidiomycotina</taxon>
        <taxon>Olpidiomycetes</taxon>
        <taxon>Olpidiales</taxon>
        <taxon>Olpidiaceae</taxon>
        <taxon>Olpidium</taxon>
    </lineage>
</organism>
<feature type="compositionally biased region" description="Basic and acidic residues" evidence="1">
    <location>
        <begin position="237"/>
        <end position="249"/>
    </location>
</feature>
<protein>
    <submittedName>
        <fullName evidence="2">Uncharacterized protein</fullName>
    </submittedName>
</protein>
<feature type="region of interest" description="Disordered" evidence="1">
    <location>
        <begin position="207"/>
        <end position="297"/>
    </location>
</feature>
<feature type="region of interest" description="Disordered" evidence="1">
    <location>
        <begin position="329"/>
        <end position="352"/>
    </location>
</feature>